<dbReference type="RefSeq" id="WP_302722966.1">
    <property type="nucleotide sequence ID" value="NZ_JAULRU010000577.1"/>
</dbReference>
<evidence type="ECO:0000313" key="2">
    <source>
        <dbReference type="Proteomes" id="UP001273505"/>
    </source>
</evidence>
<dbReference type="EMBL" id="JAXAFO010000003">
    <property type="protein sequence ID" value="MDX6848293.1"/>
    <property type="molecule type" value="Genomic_DNA"/>
</dbReference>
<dbReference type="Proteomes" id="UP001273505">
    <property type="component" value="Unassembled WGS sequence"/>
</dbReference>
<organism evidence="1 2">
    <name type="scientific">Gilvimarinus gilvus</name>
    <dbReference type="NCBI Taxonomy" id="3058038"/>
    <lineage>
        <taxon>Bacteria</taxon>
        <taxon>Pseudomonadati</taxon>
        <taxon>Pseudomonadota</taxon>
        <taxon>Gammaproteobacteria</taxon>
        <taxon>Cellvibrionales</taxon>
        <taxon>Cellvibrionaceae</taxon>
        <taxon>Gilvimarinus</taxon>
    </lineage>
</organism>
<keyword evidence="2" id="KW-1185">Reference proteome</keyword>
<sequence length="221" mass="25091">MSTHPVQIQKRRIVFTALSKFMQGDDLSKAFRLWEKQYSDKPVYALNEFVGKLSELSSSVGPRKEVIRTLLNLSQDPGAAALLPDPSPSSGISYEPATAKSEAEYPERLDKVFENFLVALEKVLPSDAFLQLRLNFLVRLGDMNLNPTLKARLRLWFDSDGGGKVFSVMCTSPEIRRVVNQLYVVMCELYGPMRADDTLEKCVAWLEAYHPQSVRDVRRFL</sequence>
<gene>
    <name evidence="1" type="ORF">SCD92_02905</name>
</gene>
<reference evidence="1 2" key="1">
    <citation type="submission" date="2023-11" db="EMBL/GenBank/DDBJ databases">
        <title>Gilvimarinus fulvus sp. nov., isolated from the surface of Kelp.</title>
        <authorList>
            <person name="Sun Y.Y."/>
            <person name="Gong Y."/>
            <person name="Du Z.J."/>
        </authorList>
    </citation>
    <scope>NUCLEOTIDE SEQUENCE [LARGE SCALE GENOMIC DNA]</scope>
    <source>
        <strain evidence="1 2">SDUM040013</strain>
    </source>
</reference>
<evidence type="ECO:0000313" key="1">
    <source>
        <dbReference type="EMBL" id="MDX6848293.1"/>
    </source>
</evidence>
<protein>
    <submittedName>
        <fullName evidence="1">Uncharacterized protein</fullName>
    </submittedName>
</protein>
<name>A0ABU4RTT2_9GAMM</name>
<proteinExistence type="predicted"/>
<comment type="caution">
    <text evidence="1">The sequence shown here is derived from an EMBL/GenBank/DDBJ whole genome shotgun (WGS) entry which is preliminary data.</text>
</comment>
<accession>A0ABU4RTT2</accession>